<evidence type="ECO:0000256" key="2">
    <source>
        <dbReference type="ARBA" id="ARBA00022840"/>
    </source>
</evidence>
<dbReference type="InterPro" id="IPR013641">
    <property type="entry name" value="KTI12/PSTK"/>
</dbReference>
<feature type="compositionally biased region" description="Low complexity" evidence="4">
    <location>
        <begin position="329"/>
        <end position="344"/>
    </location>
</feature>
<reference evidence="5 6" key="1">
    <citation type="submission" date="2015-05" db="EMBL/GenBank/DDBJ databases">
        <title>Distinctive expansion of gene families associated with plant cell wall degradation and secondary metabolism in the genomes of grapevine trunk pathogens.</title>
        <authorList>
            <person name="Lawrence D.P."/>
            <person name="Travadon R."/>
            <person name="Rolshausen P.E."/>
            <person name="Baumgartner K."/>
        </authorList>
    </citation>
    <scope>NUCLEOTIDE SEQUENCE [LARGE SCALE GENOMIC DNA]</scope>
    <source>
        <strain evidence="5">UCRPC4</strain>
    </source>
</reference>
<keyword evidence="6" id="KW-1185">Reference proteome</keyword>
<dbReference type="InterPro" id="IPR027417">
    <property type="entry name" value="P-loop_NTPase"/>
</dbReference>
<dbReference type="OrthoDB" id="9972657at2759"/>
<dbReference type="PANTHER" id="PTHR12435">
    <property type="match status" value="1"/>
</dbReference>
<comment type="caution">
    <text evidence="5">The sequence shown here is derived from an EMBL/GenBank/DDBJ whole genome shotgun (WGS) entry which is preliminary data.</text>
</comment>
<feature type="region of interest" description="Disordered" evidence="4">
    <location>
        <begin position="397"/>
        <end position="420"/>
    </location>
</feature>
<feature type="region of interest" description="Disordered" evidence="4">
    <location>
        <begin position="178"/>
        <end position="268"/>
    </location>
</feature>
<keyword evidence="1" id="KW-0547">Nucleotide-binding</keyword>
<name>A0A0G2EYG2_PHACM</name>
<sequence>MPLIIITGYPCAGKTHRASQIASDFTTRIDEYNDSNRSARPLSVQHIQSRHSSLPSETTREEIYTSANAEKTARAAEFSAIKRALNKDTVVIADSGNYIKGYRYQLWCEAKAVGTRCCVVHVASREDEVDKWNTARAEQAQQDVNSIVVEEVKGAFVDKPESHTFIYGDRSLDAAADEDGLPESLKAKRKQDRGYGTMESDLKSLYINPNVPERDTSSEDTTTAQDVNVSPQHTIHSATNSTQAPEQPDSRPQQVPPAFPPTSPPYTASTLHSLISRYEPPSPFTRWDTPLFTIPSVDAHPPYSEIWGALFPHLAAPSSVQQILPLDNSISTPSSAPSVTTTATRNPNRRQVKGETRLGTVKQHAATIQSTHTSSEALQILERGTQSVVKRLLEFSKERQQQQQSQHSTSTADESEEEDIEIEIPLPPPLQSSNSTSDPPAITLTIPPQINLNLPTLQRLRRRYVQIQRTVTSRSGGVGNAGTTAAMVAGKGDERNIVAGFVRWIEEEIQDGDVR</sequence>
<feature type="region of interest" description="Disordered" evidence="4">
    <location>
        <begin position="329"/>
        <end position="372"/>
    </location>
</feature>
<dbReference type="EMBL" id="LCWF01000022">
    <property type="protein sequence ID" value="KKY27642.1"/>
    <property type="molecule type" value="Genomic_DNA"/>
</dbReference>
<evidence type="ECO:0000256" key="1">
    <source>
        <dbReference type="ARBA" id="ARBA00022741"/>
    </source>
</evidence>
<evidence type="ECO:0000313" key="6">
    <source>
        <dbReference type="Proteomes" id="UP000053317"/>
    </source>
</evidence>
<dbReference type="GO" id="GO:0005524">
    <property type="term" value="F:ATP binding"/>
    <property type="evidence" value="ECO:0007669"/>
    <property type="project" value="UniProtKB-KW"/>
</dbReference>
<feature type="compositionally biased region" description="Pro residues" evidence="4">
    <location>
        <begin position="254"/>
        <end position="264"/>
    </location>
</feature>
<evidence type="ECO:0000256" key="4">
    <source>
        <dbReference type="SAM" id="MobiDB-lite"/>
    </source>
</evidence>
<protein>
    <submittedName>
        <fullName evidence="5">Putative rna polymerase ii elongator complex associated protein</fullName>
    </submittedName>
</protein>
<organism evidence="5 6">
    <name type="scientific">Phaeomoniella chlamydospora</name>
    <name type="common">Phaeoacremonium chlamydosporum</name>
    <dbReference type="NCBI Taxonomy" id="158046"/>
    <lineage>
        <taxon>Eukaryota</taxon>
        <taxon>Fungi</taxon>
        <taxon>Dikarya</taxon>
        <taxon>Ascomycota</taxon>
        <taxon>Pezizomycotina</taxon>
        <taxon>Eurotiomycetes</taxon>
        <taxon>Chaetothyriomycetidae</taxon>
        <taxon>Phaeomoniellales</taxon>
        <taxon>Phaeomoniellaceae</taxon>
        <taxon>Phaeomoniella</taxon>
    </lineage>
</organism>
<evidence type="ECO:0000256" key="3">
    <source>
        <dbReference type="ARBA" id="ARBA00025768"/>
    </source>
</evidence>
<dbReference type="Proteomes" id="UP000053317">
    <property type="component" value="Unassembled WGS sequence"/>
</dbReference>
<dbReference type="SUPFAM" id="SSF52540">
    <property type="entry name" value="P-loop containing nucleoside triphosphate hydrolases"/>
    <property type="match status" value="1"/>
</dbReference>
<accession>A0A0G2EYG2</accession>
<reference evidence="5 6" key="2">
    <citation type="submission" date="2015-05" db="EMBL/GenBank/DDBJ databases">
        <authorList>
            <person name="Morales-Cruz A."/>
            <person name="Amrine K.C."/>
            <person name="Cantu D."/>
        </authorList>
    </citation>
    <scope>NUCLEOTIDE SEQUENCE [LARGE SCALE GENOMIC DNA]</scope>
    <source>
        <strain evidence="5">UCRPC4</strain>
    </source>
</reference>
<feature type="compositionally biased region" description="Low complexity" evidence="4">
    <location>
        <begin position="401"/>
        <end position="411"/>
    </location>
</feature>
<dbReference type="Pfam" id="PF08433">
    <property type="entry name" value="KTI12"/>
    <property type="match status" value="1"/>
</dbReference>
<gene>
    <name evidence="5" type="ORF">UCRPC4_g00875</name>
</gene>
<keyword evidence="2" id="KW-0067">ATP-binding</keyword>
<proteinExistence type="inferred from homology"/>
<dbReference type="Gene3D" id="3.40.50.300">
    <property type="entry name" value="P-loop containing nucleotide triphosphate hydrolases"/>
    <property type="match status" value="1"/>
</dbReference>
<comment type="similarity">
    <text evidence="3">Belongs to the KTI12 family.</text>
</comment>
<dbReference type="AlphaFoldDB" id="A0A0G2EYG2"/>
<feature type="compositionally biased region" description="Polar residues" evidence="4">
    <location>
        <begin position="219"/>
        <end position="245"/>
    </location>
</feature>
<evidence type="ECO:0000313" key="5">
    <source>
        <dbReference type="EMBL" id="KKY27642.1"/>
    </source>
</evidence>